<name>A0A7T1WT63_9ACTN</name>
<evidence type="ECO:0000313" key="4">
    <source>
        <dbReference type="Proteomes" id="UP000595046"/>
    </source>
</evidence>
<dbReference type="PANTHER" id="PTHR36222">
    <property type="entry name" value="SERINE PROTEASE INHIBITOR RV3364C"/>
    <property type="match status" value="1"/>
</dbReference>
<dbReference type="Proteomes" id="UP000595046">
    <property type="component" value="Chromosome"/>
</dbReference>
<evidence type="ECO:0000256" key="1">
    <source>
        <dbReference type="SAM" id="MobiDB-lite"/>
    </source>
</evidence>
<gene>
    <name evidence="3" type="ORF">G4Z16_17240</name>
</gene>
<dbReference type="AlphaFoldDB" id="A0A7T1WT63"/>
<dbReference type="Pfam" id="PF03259">
    <property type="entry name" value="Robl_LC7"/>
    <property type="match status" value="1"/>
</dbReference>
<reference evidence="4" key="1">
    <citation type="submission" date="2020-02" db="EMBL/GenBank/DDBJ databases">
        <title>Streptomyces sp. ASO4wet.</title>
        <authorList>
            <person name="Risdian C."/>
            <person name="Landwehr W."/>
            <person name="Schupp P."/>
            <person name="Wink J."/>
        </authorList>
    </citation>
    <scope>NUCLEOTIDE SEQUENCE [LARGE SCALE GENOMIC DNA]</scope>
    <source>
        <strain evidence="4">ASO4wet</strain>
    </source>
</reference>
<dbReference type="KEGG" id="sbat:G4Z16_17240"/>
<dbReference type="Gene3D" id="3.30.450.30">
    <property type="entry name" value="Dynein light chain 2a, cytoplasmic"/>
    <property type="match status" value="1"/>
</dbReference>
<dbReference type="PANTHER" id="PTHR36222:SF1">
    <property type="entry name" value="SERINE PROTEASE INHIBITOR RV3364C"/>
    <property type="match status" value="1"/>
</dbReference>
<dbReference type="InterPro" id="IPR053141">
    <property type="entry name" value="Mycobact_SerProt_Inhib_Rv3364c"/>
</dbReference>
<accession>A0A7T1WT63</accession>
<feature type="compositionally biased region" description="Polar residues" evidence="1">
    <location>
        <begin position="12"/>
        <end position="24"/>
    </location>
</feature>
<dbReference type="SMART" id="SM00960">
    <property type="entry name" value="Robl_LC7"/>
    <property type="match status" value="1"/>
</dbReference>
<dbReference type="EMBL" id="CP048882">
    <property type="protein sequence ID" value="QPP07857.1"/>
    <property type="molecule type" value="Genomic_DNA"/>
</dbReference>
<evidence type="ECO:0000259" key="2">
    <source>
        <dbReference type="SMART" id="SM00960"/>
    </source>
</evidence>
<protein>
    <submittedName>
        <fullName evidence="3">Roadblock/LC7 domain-containing protein</fullName>
    </submittedName>
</protein>
<feature type="domain" description="Roadblock/LAMTOR2" evidence="2">
    <location>
        <begin position="37"/>
        <end position="139"/>
    </location>
</feature>
<organism evidence="3 4">
    <name type="scientific">Streptomyces bathyalis</name>
    <dbReference type="NCBI Taxonomy" id="2710756"/>
    <lineage>
        <taxon>Bacteria</taxon>
        <taxon>Bacillati</taxon>
        <taxon>Actinomycetota</taxon>
        <taxon>Actinomycetes</taxon>
        <taxon>Kitasatosporales</taxon>
        <taxon>Streptomycetaceae</taxon>
        <taxon>Streptomyces</taxon>
    </lineage>
</organism>
<keyword evidence="4" id="KW-1185">Reference proteome</keyword>
<dbReference type="SUPFAM" id="SSF103196">
    <property type="entry name" value="Roadblock/LC7 domain"/>
    <property type="match status" value="1"/>
</dbReference>
<sequence length="177" mass="18099">MAIENPRGGAGSLNSYTNSGQADGISGRTSRNACDLHWLLNNLADGVPGILSVVVVASDGMALLASDSGQAGVSPDDERHANRKLSADLGAIVAGLGALTDGAAELVDGGTVRQTVITMADGSLFVMSISDGSLLGAFASPECDPGMVGYQMARFVGRAGHALTPELRDELRQRMQG</sequence>
<dbReference type="InterPro" id="IPR004942">
    <property type="entry name" value="Roadblock/LAMTOR2_dom"/>
</dbReference>
<feature type="region of interest" description="Disordered" evidence="1">
    <location>
        <begin position="1"/>
        <end position="24"/>
    </location>
</feature>
<proteinExistence type="predicted"/>
<evidence type="ECO:0000313" key="3">
    <source>
        <dbReference type="EMBL" id="QPP07857.1"/>
    </source>
</evidence>